<evidence type="ECO:0000259" key="10">
    <source>
        <dbReference type="Pfam" id="PF08704"/>
    </source>
</evidence>
<dbReference type="SUPFAM" id="SSF53335">
    <property type="entry name" value="S-adenosyl-L-methionine-dependent methyltransferases"/>
    <property type="match status" value="1"/>
</dbReference>
<dbReference type="PIRSF" id="PIRSF017269">
    <property type="entry name" value="GCD14"/>
    <property type="match status" value="1"/>
</dbReference>
<dbReference type="InterPro" id="IPR049470">
    <property type="entry name" value="TRM61_C"/>
</dbReference>
<name>A0ABR1G992_AURAN</name>
<evidence type="ECO:0000256" key="1">
    <source>
        <dbReference type="ARBA" id="ARBA00004123"/>
    </source>
</evidence>
<evidence type="ECO:0000313" key="11">
    <source>
        <dbReference type="EMBL" id="KAK7249743.1"/>
    </source>
</evidence>
<evidence type="ECO:0000256" key="5">
    <source>
        <dbReference type="ARBA" id="ARBA00022691"/>
    </source>
</evidence>
<dbReference type="Gene3D" id="3.40.50.150">
    <property type="entry name" value="Vaccinia Virus protein VP39"/>
    <property type="match status" value="1"/>
</dbReference>
<dbReference type="Proteomes" id="UP001363151">
    <property type="component" value="Unassembled WGS sequence"/>
</dbReference>
<organism evidence="11 12">
    <name type="scientific">Aureococcus anophagefferens</name>
    <name type="common">Harmful bloom alga</name>
    <dbReference type="NCBI Taxonomy" id="44056"/>
    <lineage>
        <taxon>Eukaryota</taxon>
        <taxon>Sar</taxon>
        <taxon>Stramenopiles</taxon>
        <taxon>Ochrophyta</taxon>
        <taxon>Pelagophyceae</taxon>
        <taxon>Pelagomonadales</taxon>
        <taxon>Pelagomonadaceae</taxon>
        <taxon>Aureococcus</taxon>
    </lineage>
</organism>
<evidence type="ECO:0000256" key="7">
    <source>
        <dbReference type="ARBA" id="ARBA00023242"/>
    </source>
</evidence>
<feature type="domain" description="tRNA (adenine(58)-N(1))-methyltransferase catalytic subunit TRM61 C-terminal" evidence="10">
    <location>
        <begin position="115"/>
        <end position="343"/>
    </location>
</feature>
<dbReference type="PANTHER" id="PTHR12133:SF2">
    <property type="entry name" value="TRNA (ADENINE(58)-N(1))-METHYLTRANSFERASE CATALYTIC SUBUNIT TRMT61A"/>
    <property type="match status" value="1"/>
</dbReference>
<dbReference type="EC" id="2.1.1.220" evidence="2 8"/>
<comment type="similarity">
    <text evidence="8">Belongs to the class I-like SAM-binding methyltransferase superfamily. TRM61 family.</text>
</comment>
<evidence type="ECO:0000256" key="6">
    <source>
        <dbReference type="ARBA" id="ARBA00022694"/>
    </source>
</evidence>
<dbReference type="InterPro" id="IPR029063">
    <property type="entry name" value="SAM-dependent_MTases_sf"/>
</dbReference>
<evidence type="ECO:0000256" key="2">
    <source>
        <dbReference type="ARBA" id="ARBA00012796"/>
    </source>
</evidence>
<comment type="caution">
    <text evidence="11">The sequence shown here is derived from an EMBL/GenBank/DDBJ whole genome shotgun (WGS) entry which is preliminary data.</text>
</comment>
<evidence type="ECO:0000256" key="8">
    <source>
        <dbReference type="PIRNR" id="PIRNR017269"/>
    </source>
</evidence>
<protein>
    <recommendedName>
        <fullName evidence="2 8">tRNA (adenine(58)-N(1))-methyltransferase</fullName>
        <ecNumber evidence="2 8">2.1.1.220</ecNumber>
    </recommendedName>
</protein>
<evidence type="ECO:0000256" key="3">
    <source>
        <dbReference type="ARBA" id="ARBA00022603"/>
    </source>
</evidence>
<sequence length="352" mass="37235">MADTAPDAAVDASTAPDAAMDATAAPDAAVDAATPPPAGEGMLRDVAAPMRQGDLVILYLGHDNVDHLYLTPDNFSIYNSKFGDFHHVDFVGKPFGSRVYARSGGGRGGGDDKKGWIVALAPTPELWAMALPHRTQIVQPLDAAVVCAHLDLRDGKVVLECGTGSGAMTSCLARCVAPTGRVLSFEFNGTRAAKAAVEFPRNGLPASLVTCEHRDVCADGFGDAADADAVFLDLPEPWLAVGHAARACRPGGRLASYSPCVEQVARTCAALREIGCDRVRTVEVRQKEFDVRPNALRSLEPRAPDGEPDAKRRRAEADAPLPGFLAKPLPDMRGHTAFLTFCTLPLRAAGET</sequence>
<keyword evidence="5 8" id="KW-0949">S-adenosyl-L-methionine</keyword>
<keyword evidence="4 8" id="KW-0808">Transferase</keyword>
<gene>
    <name evidence="11" type="primary">TRMT61A</name>
    <name evidence="11" type="ORF">SO694_00004616</name>
</gene>
<comment type="catalytic activity">
    <reaction evidence="8">
        <text>adenosine(58) in tRNA + S-adenosyl-L-methionine = N(1)-methyladenosine(58) in tRNA + S-adenosyl-L-homocysteine + H(+)</text>
        <dbReference type="Rhea" id="RHEA:43152"/>
        <dbReference type="Rhea" id="RHEA-COMP:10365"/>
        <dbReference type="Rhea" id="RHEA-COMP:10366"/>
        <dbReference type="ChEBI" id="CHEBI:15378"/>
        <dbReference type="ChEBI" id="CHEBI:57856"/>
        <dbReference type="ChEBI" id="CHEBI:59789"/>
        <dbReference type="ChEBI" id="CHEBI:74411"/>
        <dbReference type="ChEBI" id="CHEBI:74491"/>
        <dbReference type="EC" id="2.1.1.220"/>
    </reaction>
</comment>
<feature type="compositionally biased region" description="Low complexity" evidence="9">
    <location>
        <begin position="1"/>
        <end position="33"/>
    </location>
</feature>
<evidence type="ECO:0000256" key="9">
    <source>
        <dbReference type="SAM" id="MobiDB-lite"/>
    </source>
</evidence>
<evidence type="ECO:0000256" key="4">
    <source>
        <dbReference type="ARBA" id="ARBA00022679"/>
    </source>
</evidence>
<accession>A0ABR1G992</accession>
<reference evidence="11 12" key="1">
    <citation type="submission" date="2024-03" db="EMBL/GenBank/DDBJ databases">
        <title>Aureococcus anophagefferens CCMP1851 and Kratosvirus quantuckense: Draft genome of a second virus-susceptible host strain in the model system.</title>
        <authorList>
            <person name="Chase E."/>
            <person name="Truchon A.R."/>
            <person name="Schepens W."/>
            <person name="Wilhelm S.W."/>
        </authorList>
    </citation>
    <scope>NUCLEOTIDE SEQUENCE [LARGE SCALE GENOMIC DNA]</scope>
    <source>
        <strain evidence="11 12">CCMP1851</strain>
    </source>
</reference>
<comment type="subcellular location">
    <subcellularLocation>
        <location evidence="1">Nucleus</location>
    </subcellularLocation>
</comment>
<dbReference type="Gene3D" id="3.10.330.20">
    <property type="match status" value="1"/>
</dbReference>
<keyword evidence="3 8" id="KW-0489">Methyltransferase</keyword>
<dbReference type="EMBL" id="JBBJCI010000040">
    <property type="protein sequence ID" value="KAK7249743.1"/>
    <property type="molecule type" value="Genomic_DNA"/>
</dbReference>
<evidence type="ECO:0000313" key="12">
    <source>
        <dbReference type="Proteomes" id="UP001363151"/>
    </source>
</evidence>
<keyword evidence="6 8" id="KW-0819">tRNA processing</keyword>
<feature type="region of interest" description="Disordered" evidence="9">
    <location>
        <begin position="1"/>
        <end position="43"/>
    </location>
</feature>
<feature type="region of interest" description="Disordered" evidence="9">
    <location>
        <begin position="295"/>
        <end position="317"/>
    </location>
</feature>
<proteinExistence type="inferred from homology"/>
<dbReference type="PROSITE" id="PS51620">
    <property type="entry name" value="SAM_TRM61"/>
    <property type="match status" value="1"/>
</dbReference>
<feature type="compositionally biased region" description="Basic and acidic residues" evidence="9">
    <location>
        <begin position="299"/>
        <end position="310"/>
    </location>
</feature>
<dbReference type="Pfam" id="PF08704">
    <property type="entry name" value="GCD14"/>
    <property type="match status" value="1"/>
</dbReference>
<keyword evidence="12" id="KW-1185">Reference proteome</keyword>
<dbReference type="InterPro" id="IPR014816">
    <property type="entry name" value="tRNA_MeTrfase_Gcd14"/>
</dbReference>
<dbReference type="CDD" id="cd02440">
    <property type="entry name" value="AdoMet_MTases"/>
    <property type="match status" value="1"/>
</dbReference>
<dbReference type="PANTHER" id="PTHR12133">
    <property type="entry name" value="TRNA (ADENINE(58)-N(1))-METHYLTRANSFERASE"/>
    <property type="match status" value="1"/>
</dbReference>
<keyword evidence="7" id="KW-0539">Nucleus</keyword>